<protein>
    <submittedName>
        <fullName evidence="1">Uncharacterized protein</fullName>
    </submittedName>
</protein>
<accession>A0A0A0YSP0</accession>
<dbReference type="KEGG" id="vg:24623160"/>
<sequence>MKLSIPLENVEHLQARFVELVKKADRLKLPAPHLTLGEVYSVERKFDRQDGFMLAEPVLDFYQRVEVTGEGIDKPISYGTHHIVGVYNHEYERVMYNSFAPDTKPRPEYDARFRQKNVSHCDHCNRTLRRNNTYLIASEDGEQMLVGSSCMTSFIPLGKSVESIVAYYKSVFDTYLNDELFDEGYCVDPMRRFQSTAAFFARVVLVRTLTNVSPTDKEGMNNMIAQFASPKVVAEYATAEDIVAARQKAQEVIEWWVAREGDLGEFDYKLQTIAMSQYMRVRDERVAAWAVHSWFKALAPVIVEGANEFLGTEGERLNKIEVVLERAQFLYENDYGTTYLYVFKTPDGNTIVWKTSPRDLDEGTRLLISGRVKEHTEYNGVKQTVITRPTLGEIV</sequence>
<dbReference type="Proteomes" id="UP000030322">
    <property type="component" value="Segment"/>
</dbReference>
<evidence type="ECO:0000313" key="2">
    <source>
        <dbReference type="Proteomes" id="UP000030322"/>
    </source>
</evidence>
<dbReference type="OrthoDB" id="2686at10239"/>
<name>A0A0A0YSP0_9CAUD</name>
<proteinExistence type="predicted"/>
<organism evidence="1 2">
    <name type="scientific">Erwinia phage phiEa2809</name>
    <dbReference type="NCBI Taxonomy" id="1564096"/>
    <lineage>
        <taxon>Viruses</taxon>
        <taxon>Duplodnaviria</taxon>
        <taxon>Heunggongvirae</taxon>
        <taxon>Uroviricota</taxon>
        <taxon>Caudoviricetes</taxon>
        <taxon>Pantevenvirales</taxon>
        <taxon>Ackermannviridae</taxon>
        <taxon>Nezavisimistyvirus</taxon>
        <taxon>Nezavisimistyvirus Ea2809</taxon>
    </lineage>
</organism>
<dbReference type="EMBL" id="KP037007">
    <property type="protein sequence ID" value="AIX13040.1"/>
    <property type="molecule type" value="Genomic_DNA"/>
</dbReference>
<gene>
    <name evidence="1" type="ORF">NW77_032</name>
</gene>
<keyword evidence="2" id="KW-1185">Reference proteome</keyword>
<evidence type="ECO:0000313" key="1">
    <source>
        <dbReference type="EMBL" id="AIX13040.1"/>
    </source>
</evidence>
<reference evidence="1 2" key="1">
    <citation type="submission" date="2014-10" db="EMBL/GenBank/DDBJ databases">
        <title>Characterization of a new ViI-like Erwinia amylovora bacteriophage.</title>
        <authorList>
            <person name="Lagonenko A.L."/>
            <person name="Valentovich L.N."/>
        </authorList>
    </citation>
    <scope>NUCLEOTIDE SEQUENCE [LARGE SCALE GENOMIC DNA]</scope>
</reference>
<dbReference type="RefSeq" id="YP_009147544.1">
    <property type="nucleotide sequence ID" value="NC_027340.1"/>
</dbReference>
<dbReference type="GeneID" id="24623160"/>